<feature type="domain" description="TGF-beta family profile" evidence="9">
    <location>
        <begin position="211"/>
        <end position="322"/>
    </location>
</feature>
<feature type="region of interest" description="Disordered" evidence="8">
    <location>
        <begin position="77"/>
        <end position="113"/>
    </location>
</feature>
<dbReference type="Gene3D" id="2.10.90.10">
    <property type="entry name" value="Cystine-knot cytokines"/>
    <property type="match status" value="1"/>
</dbReference>
<dbReference type="GO" id="GO:0030116">
    <property type="term" value="F:glial cell-derived neurotrophic factor receptor binding"/>
    <property type="evidence" value="ECO:0007669"/>
    <property type="project" value="InterPro"/>
</dbReference>
<keyword evidence="5 7" id="KW-0339">Growth factor</keyword>
<dbReference type="PANTHER" id="PTHR12173:SF9">
    <property type="entry name" value="ARTEMIN"/>
    <property type="match status" value="1"/>
</dbReference>
<gene>
    <name evidence="11" type="primary">ARTN</name>
</gene>
<feature type="region of interest" description="Disordered" evidence="8">
    <location>
        <begin position="19"/>
        <end position="60"/>
    </location>
</feature>
<protein>
    <submittedName>
        <fullName evidence="11">Artemin</fullName>
    </submittedName>
</protein>
<evidence type="ECO:0000259" key="9">
    <source>
        <dbReference type="PROSITE" id="PS51362"/>
    </source>
</evidence>
<dbReference type="InterPro" id="IPR029034">
    <property type="entry name" value="Cystine-knot_cytokine"/>
</dbReference>
<keyword evidence="4" id="KW-0732">Signal</keyword>
<evidence type="ECO:0000256" key="8">
    <source>
        <dbReference type="SAM" id="MobiDB-lite"/>
    </source>
</evidence>
<evidence type="ECO:0000256" key="4">
    <source>
        <dbReference type="ARBA" id="ARBA00022729"/>
    </source>
</evidence>
<dbReference type="CTD" id="9048"/>
<dbReference type="GO" id="GO:0005576">
    <property type="term" value="C:extracellular region"/>
    <property type="evidence" value="ECO:0007669"/>
    <property type="project" value="UniProtKB-SubCell"/>
</dbReference>
<dbReference type="InterPro" id="IPR001839">
    <property type="entry name" value="TGF-b_C"/>
</dbReference>
<dbReference type="GeneID" id="129330371"/>
<comment type="similarity">
    <text evidence="2">Belongs to the TGF-beta family. GDNF subfamily.</text>
</comment>
<evidence type="ECO:0000256" key="6">
    <source>
        <dbReference type="ARBA" id="ARBA00023157"/>
    </source>
</evidence>
<evidence type="ECO:0000256" key="1">
    <source>
        <dbReference type="ARBA" id="ARBA00004613"/>
    </source>
</evidence>
<dbReference type="PANTHER" id="PTHR12173">
    <property type="entry name" value="GDNF SUBFAMILY OF TGF-BETA FAMILY"/>
    <property type="match status" value="1"/>
</dbReference>
<evidence type="ECO:0000256" key="2">
    <source>
        <dbReference type="ARBA" id="ARBA00009832"/>
    </source>
</evidence>
<proteinExistence type="inferred from homology"/>
<accession>A0AA97KZ32</accession>
<dbReference type="AlphaFoldDB" id="A0AA97KZ32"/>
<evidence type="ECO:0000256" key="3">
    <source>
        <dbReference type="ARBA" id="ARBA00022525"/>
    </source>
</evidence>
<feature type="region of interest" description="Disordered" evidence="8">
    <location>
        <begin position="201"/>
        <end position="225"/>
    </location>
</feature>
<evidence type="ECO:0000256" key="7">
    <source>
        <dbReference type="RuleBase" id="RU000354"/>
    </source>
</evidence>
<evidence type="ECO:0000256" key="5">
    <source>
        <dbReference type="ARBA" id="ARBA00023030"/>
    </source>
</evidence>
<name>A0AA97KZ32_EUBMA</name>
<keyword evidence="10" id="KW-1185">Reference proteome</keyword>
<dbReference type="InterPro" id="IPR043401">
    <property type="entry name" value="GDNF_fam"/>
</dbReference>
<comment type="subcellular location">
    <subcellularLocation>
        <location evidence="1">Secreted</location>
    </subcellularLocation>
</comment>
<feature type="compositionally biased region" description="Basic and acidic residues" evidence="8">
    <location>
        <begin position="79"/>
        <end position="106"/>
    </location>
</feature>
<sequence length="323" mass="35908">MELSYRISLTDLSKCAQGKDPMWLRDDVSDPGGAGPWPLGRLSARAAEEPPPGGSGLDALDRGRRFLAPILGVWSPESRAQEEAPERPRRSARMEWRLEGRRHSSDRSLSANRSLPTQEVQYRGLWRAITLLSLFAGAVTATPQTQHHNQTLGAASYGKVGTASPASLEENSKEAPSLAAWGHWHGDNMTWQGLSSSELLRAERSPSGSSRAKKGSNKERRRSRNRHCRLHSLTVKVRDLGLGFESEEIVRFSYCIGSCESARTNYDLTLQNLVQLEVLMRDKHLSSNPCCRPVRYEVVSFMDARNAWHTVDNLSAAECRCVG</sequence>
<dbReference type="CDD" id="cd19381">
    <property type="entry name" value="TGF_beta_Artemin"/>
    <property type="match status" value="1"/>
</dbReference>
<dbReference type="GO" id="GO:0048731">
    <property type="term" value="P:system development"/>
    <property type="evidence" value="ECO:0007669"/>
    <property type="project" value="UniProtKB-ARBA"/>
</dbReference>
<dbReference type="Proteomes" id="UP001190640">
    <property type="component" value="Chromosome 5"/>
</dbReference>
<evidence type="ECO:0000313" key="10">
    <source>
        <dbReference type="Proteomes" id="UP001190640"/>
    </source>
</evidence>
<keyword evidence="6" id="KW-1015">Disulfide bond</keyword>
<dbReference type="RefSeq" id="XP_054836375.1">
    <property type="nucleotide sequence ID" value="XM_054980400.1"/>
</dbReference>
<evidence type="ECO:0000313" key="11">
    <source>
        <dbReference type="RefSeq" id="XP_054836375.1"/>
    </source>
</evidence>
<dbReference type="KEGG" id="emc:129330371"/>
<feature type="compositionally biased region" description="Basic residues" evidence="8">
    <location>
        <begin position="211"/>
        <end position="225"/>
    </location>
</feature>
<keyword evidence="3" id="KW-0964">Secreted</keyword>
<reference evidence="11" key="1">
    <citation type="submission" date="2025-08" db="UniProtKB">
        <authorList>
            <consortium name="RefSeq"/>
        </authorList>
    </citation>
    <scope>IDENTIFICATION</scope>
    <source>
        <tissue evidence="11">Blood</tissue>
    </source>
</reference>
<dbReference type="GO" id="GO:0030971">
    <property type="term" value="F:receptor tyrosine kinase binding"/>
    <property type="evidence" value="ECO:0007669"/>
    <property type="project" value="InterPro"/>
</dbReference>
<dbReference type="SUPFAM" id="SSF57501">
    <property type="entry name" value="Cystine-knot cytokines"/>
    <property type="match status" value="1"/>
</dbReference>
<dbReference type="PROSITE" id="PS51362">
    <property type="entry name" value="TGF_BETA_2"/>
    <property type="match status" value="1"/>
</dbReference>
<dbReference type="GO" id="GO:0008083">
    <property type="term" value="F:growth factor activity"/>
    <property type="evidence" value="ECO:0007669"/>
    <property type="project" value="UniProtKB-KW"/>
</dbReference>
<dbReference type="SMART" id="SM00204">
    <property type="entry name" value="TGFB"/>
    <property type="match status" value="1"/>
</dbReference>
<organism evidence="10 11">
    <name type="scientific">Eublepharis macularius</name>
    <name type="common">Leopard gecko</name>
    <name type="synonym">Cyrtodactylus macularius</name>
    <dbReference type="NCBI Taxonomy" id="481883"/>
    <lineage>
        <taxon>Eukaryota</taxon>
        <taxon>Metazoa</taxon>
        <taxon>Chordata</taxon>
        <taxon>Craniata</taxon>
        <taxon>Vertebrata</taxon>
        <taxon>Euteleostomi</taxon>
        <taxon>Lepidosauria</taxon>
        <taxon>Squamata</taxon>
        <taxon>Bifurcata</taxon>
        <taxon>Gekkota</taxon>
        <taxon>Eublepharidae</taxon>
        <taxon>Eublepharinae</taxon>
        <taxon>Eublepharis</taxon>
    </lineage>
</organism>
<dbReference type="Pfam" id="PF00019">
    <property type="entry name" value="TGF_beta"/>
    <property type="match status" value="1"/>
</dbReference>